<accession>A0A194X262</accession>
<dbReference type="OrthoDB" id="5424149at2759"/>
<dbReference type="Pfam" id="PF25545">
    <property type="entry name" value="DUF7924"/>
    <property type="match status" value="1"/>
</dbReference>
<evidence type="ECO:0000259" key="1">
    <source>
        <dbReference type="Pfam" id="PF25545"/>
    </source>
</evidence>
<keyword evidence="3" id="KW-1185">Reference proteome</keyword>
<dbReference type="Proteomes" id="UP000070700">
    <property type="component" value="Unassembled WGS sequence"/>
</dbReference>
<dbReference type="InParanoid" id="A0A194X262"/>
<protein>
    <recommendedName>
        <fullName evidence="1">DUF7924 domain-containing protein</fullName>
    </recommendedName>
</protein>
<organism evidence="2 3">
    <name type="scientific">Mollisia scopiformis</name>
    <name type="common">Conifer needle endophyte fungus</name>
    <name type="synonym">Phialocephala scopiformis</name>
    <dbReference type="NCBI Taxonomy" id="149040"/>
    <lineage>
        <taxon>Eukaryota</taxon>
        <taxon>Fungi</taxon>
        <taxon>Dikarya</taxon>
        <taxon>Ascomycota</taxon>
        <taxon>Pezizomycotina</taxon>
        <taxon>Leotiomycetes</taxon>
        <taxon>Helotiales</taxon>
        <taxon>Mollisiaceae</taxon>
        <taxon>Mollisia</taxon>
    </lineage>
</organism>
<name>A0A194X262_MOLSC</name>
<dbReference type="InterPro" id="IPR057684">
    <property type="entry name" value="DUF7924"/>
</dbReference>
<dbReference type="KEGG" id="psco:LY89DRAFT_736926"/>
<evidence type="ECO:0000313" key="3">
    <source>
        <dbReference type="Proteomes" id="UP000070700"/>
    </source>
</evidence>
<evidence type="ECO:0000313" key="2">
    <source>
        <dbReference type="EMBL" id="KUJ13927.1"/>
    </source>
</evidence>
<feature type="domain" description="DUF7924" evidence="1">
    <location>
        <begin position="36"/>
        <end position="155"/>
    </location>
</feature>
<dbReference type="GeneID" id="28829916"/>
<dbReference type="AlphaFoldDB" id="A0A194X262"/>
<reference evidence="2 3" key="1">
    <citation type="submission" date="2015-10" db="EMBL/GenBank/DDBJ databases">
        <title>Full genome of DAOMC 229536 Phialocephala scopiformis, a fungal endophyte of spruce producing the potent anti-insectan compound rugulosin.</title>
        <authorList>
            <consortium name="DOE Joint Genome Institute"/>
            <person name="Walker A.K."/>
            <person name="Frasz S.L."/>
            <person name="Seifert K.A."/>
            <person name="Miller J.D."/>
            <person name="Mondo S.J."/>
            <person name="Labutti K."/>
            <person name="Lipzen A."/>
            <person name="Dockter R."/>
            <person name="Kennedy M."/>
            <person name="Grigoriev I.V."/>
            <person name="Spatafora J.W."/>
        </authorList>
    </citation>
    <scope>NUCLEOTIDE SEQUENCE [LARGE SCALE GENOMIC DNA]</scope>
    <source>
        <strain evidence="2 3">CBS 120377</strain>
    </source>
</reference>
<dbReference type="EMBL" id="KQ947421">
    <property type="protein sequence ID" value="KUJ13927.1"/>
    <property type="molecule type" value="Genomic_DNA"/>
</dbReference>
<dbReference type="RefSeq" id="XP_018068282.1">
    <property type="nucleotide sequence ID" value="XM_018220190.1"/>
</dbReference>
<sequence>MTLQSSAFPLISKQHSTEVELSGYGMNFNYAWSEVDNDISTGLSDAKPDIIESYRKTDYPWAAIDALSEALAPTSYNIGMPAFAVEAKGSDGSIEVAQVQCAYDGALMANAAMASHLYMGKYDKEFYGQTKAVTVAFSAQNLKIYGHHVLHNESEDRDAEVEFINSNSAAILLASLSKTFSAHTSVQGMHRTSAIGLQLKQKMHCGPL</sequence>
<gene>
    <name evidence="2" type="ORF">LY89DRAFT_736926</name>
</gene>
<proteinExistence type="predicted"/>